<keyword evidence="2" id="KW-1185">Reference proteome</keyword>
<protein>
    <submittedName>
        <fullName evidence="1">Uncharacterized protein</fullName>
    </submittedName>
</protein>
<proteinExistence type="predicted"/>
<dbReference type="EMBL" id="CP084506">
    <property type="protein sequence ID" value="UCQ01655.1"/>
    <property type="molecule type" value="Genomic_DNA"/>
</dbReference>
<organism evidence="1 2">
    <name type="scientific">Edwardsiella tarda ATCC 15947 = NBRC 105688</name>
    <dbReference type="NCBI Taxonomy" id="667121"/>
    <lineage>
        <taxon>Bacteria</taxon>
        <taxon>Pseudomonadati</taxon>
        <taxon>Pseudomonadota</taxon>
        <taxon>Gammaproteobacteria</taxon>
        <taxon>Enterobacterales</taxon>
        <taxon>Hafniaceae</taxon>
        <taxon>Edwardsiella</taxon>
    </lineage>
</organism>
<dbReference type="Proteomes" id="UP000245918">
    <property type="component" value="Chromosome"/>
</dbReference>
<evidence type="ECO:0000313" key="2">
    <source>
        <dbReference type="Proteomes" id="UP000245918"/>
    </source>
</evidence>
<sequence length="80" mass="8521">MKQLTVTIKGLAQYDGDAAVEAAVNFTIYNGDTVLVSDGIIGKSLSPYSRRYVAGDIDGDIRVVHDRPDLHGLEVSAALS</sequence>
<name>A0AC61TLL1_EDWTA</name>
<gene>
    <name evidence="1" type="ORF">DCL27_07860</name>
</gene>
<evidence type="ECO:0000313" key="1">
    <source>
        <dbReference type="EMBL" id="UCQ01655.1"/>
    </source>
</evidence>
<accession>A0AC61TLL1</accession>
<reference evidence="1" key="1">
    <citation type="submission" date="2021-09" db="EMBL/GenBank/DDBJ databases">
        <title>Comparative genomics of Edwardsiella genus reveals species-based diversity.</title>
        <authorList>
            <person name="Tekedar H.C."/>
            <person name="Kumru S."/>
            <person name="Waldbieser G.C."/>
            <person name="Reichley S.R."/>
            <person name="Lawrence M.L."/>
            <person name="Griffin M.J."/>
        </authorList>
    </citation>
    <scope>NUCLEOTIDE SEQUENCE</scope>
    <source>
        <strain evidence="1">ATCC 15947</strain>
    </source>
</reference>